<organism evidence="2 3">
    <name type="scientific">Floridaenema fluviatile BLCC-F154</name>
    <dbReference type="NCBI Taxonomy" id="3153640"/>
    <lineage>
        <taxon>Bacteria</taxon>
        <taxon>Bacillati</taxon>
        <taxon>Cyanobacteriota</taxon>
        <taxon>Cyanophyceae</taxon>
        <taxon>Oscillatoriophycideae</taxon>
        <taxon>Aerosakkonematales</taxon>
        <taxon>Aerosakkonemataceae</taxon>
        <taxon>Floridanema</taxon>
        <taxon>Floridanema fluviatile</taxon>
    </lineage>
</organism>
<dbReference type="Proteomes" id="UP001576776">
    <property type="component" value="Unassembled WGS sequence"/>
</dbReference>
<protein>
    <submittedName>
        <fullName evidence="2">DUF3352 domain-containing protein</fullName>
    </submittedName>
</protein>
<evidence type="ECO:0000256" key="1">
    <source>
        <dbReference type="SAM" id="Phobius"/>
    </source>
</evidence>
<name>A0ABV4Y8G1_9CYAN</name>
<dbReference type="Pfam" id="PF11832">
    <property type="entry name" value="DUF3352"/>
    <property type="match status" value="1"/>
</dbReference>
<evidence type="ECO:0000313" key="2">
    <source>
        <dbReference type="EMBL" id="MFB2935107.1"/>
    </source>
</evidence>
<accession>A0ABV4Y8G1</accession>
<feature type="transmembrane region" description="Helical" evidence="1">
    <location>
        <begin position="30"/>
        <end position="49"/>
    </location>
</feature>
<dbReference type="InterPro" id="IPR021787">
    <property type="entry name" value="DUF3352"/>
</dbReference>
<dbReference type="RefSeq" id="WP_413256629.1">
    <property type="nucleotide sequence ID" value="NZ_JBHFNS010000033.1"/>
</dbReference>
<keyword evidence="1" id="KW-0812">Transmembrane</keyword>
<reference evidence="2 3" key="1">
    <citation type="submission" date="2024-09" db="EMBL/GenBank/DDBJ databases">
        <title>Floridaenema gen nov. (Aerosakkonemataceae, Aerosakkonematales ord. nov., Cyanobacteria) from benthic tropical and subtropical fresh waters, with the description of four new species.</title>
        <authorList>
            <person name="Moretto J.A."/>
            <person name="Berthold D.E."/>
            <person name="Lefler F.W."/>
            <person name="Huang I.-S."/>
            <person name="Laughinghouse H. IV."/>
        </authorList>
    </citation>
    <scope>NUCLEOTIDE SEQUENCE [LARGE SCALE GENOMIC DNA]</scope>
    <source>
        <strain evidence="2 3">BLCC-F154</strain>
    </source>
</reference>
<gene>
    <name evidence="2" type="ORF">ACE1B6_07490</name>
</gene>
<dbReference type="EMBL" id="JBHFNS010000033">
    <property type="protein sequence ID" value="MFB2935107.1"/>
    <property type="molecule type" value="Genomic_DNA"/>
</dbReference>
<proteinExistence type="predicted"/>
<comment type="caution">
    <text evidence="2">The sequence shown here is derived from an EMBL/GenBank/DDBJ whole genome shotgun (WGS) entry which is preliminary data.</text>
</comment>
<keyword evidence="3" id="KW-1185">Reference proteome</keyword>
<keyword evidence="1" id="KW-1133">Transmembrane helix</keyword>
<sequence>MMLTQNQNRSELSELSRVSKWSKFSKFKTLGAGAAVLIVGAASYGYLYLRGVFSDVSPLASAKLVPDEALVAGVMSTDGKAWSKLQQFGTTEAQEIITKSIVNLQQQILAENTKIDYAKDIQPWLGSVMFALLPSNPTQVAATSATSEAANYLVVIGIKDKISALSFATKLKKSSGGEKRESNYKGVKIWESASKNQNTYIALLNEHLVISQQKKSLEAAIDTFKGEPSFADKVGAKLMLENGIDLPNEIAEVYVPESQNAIAEVVNKYGSISQLTPASMQELKNMRSVVMGVGIDNLGIRMKAIGEIKKEPIKQAEFQPKPGKMVSKFPLNTVALVSGYGISQGWKEAIAKAKKNPQFNAQVNGIRNYLKENVNLDLDKDILPWMDREFAVGAFPATEGVLAPMGFSAALVVKTSDRQAAETALKKLDKLAQTNSMNIDRRHIQGKPVTEWSNDRGVLLGHGWLDKESMFVAVGRPIVEAMASSSKTLEKNQAFQTVTNSLPKPNTGSFYVDMDTVMSVFNSNFLLNLQLPLDANTCAILNSIRGIGVTANKVNPSTSQMEIVFALKPKEQQSLASGQ</sequence>
<keyword evidence="1" id="KW-0472">Membrane</keyword>
<evidence type="ECO:0000313" key="3">
    <source>
        <dbReference type="Proteomes" id="UP001576776"/>
    </source>
</evidence>